<feature type="domain" description="Peptidase M48" evidence="7">
    <location>
        <begin position="65"/>
        <end position="242"/>
    </location>
</feature>
<dbReference type="InterPro" id="IPR051156">
    <property type="entry name" value="Mito/Outer_Membr_Metalloprot"/>
</dbReference>
<dbReference type="Proteomes" id="UP000307874">
    <property type="component" value="Unassembled WGS sequence"/>
</dbReference>
<dbReference type="PANTHER" id="PTHR22726:SF1">
    <property type="entry name" value="METALLOENDOPEPTIDASE OMA1, MITOCHONDRIAL"/>
    <property type="match status" value="1"/>
</dbReference>
<reference evidence="8 9" key="1">
    <citation type="submission" date="2019-06" db="EMBL/GenBank/DDBJ databases">
        <title>Martelella lutilitoris sp. nov., isolated from a tidal mudflat.</title>
        <authorList>
            <person name="Kim Y.-J."/>
        </authorList>
    </citation>
    <scope>NUCLEOTIDE SEQUENCE [LARGE SCALE GENOMIC DNA]</scope>
    <source>
        <strain evidence="8 9">GH2-6</strain>
    </source>
</reference>
<comment type="similarity">
    <text evidence="6">Belongs to the peptidase M48 family.</text>
</comment>
<dbReference type="GO" id="GO:0046872">
    <property type="term" value="F:metal ion binding"/>
    <property type="evidence" value="ECO:0007669"/>
    <property type="project" value="UniProtKB-KW"/>
</dbReference>
<evidence type="ECO:0000256" key="2">
    <source>
        <dbReference type="ARBA" id="ARBA00022723"/>
    </source>
</evidence>
<evidence type="ECO:0000256" key="6">
    <source>
        <dbReference type="RuleBase" id="RU003983"/>
    </source>
</evidence>
<keyword evidence="5 6" id="KW-0482">Metalloprotease</keyword>
<dbReference type="InterPro" id="IPR001915">
    <property type="entry name" value="Peptidase_M48"/>
</dbReference>
<keyword evidence="9" id="KW-1185">Reference proteome</keyword>
<name>A0A5C4JST4_9HYPH</name>
<dbReference type="AlphaFoldDB" id="A0A5C4JST4"/>
<evidence type="ECO:0000256" key="5">
    <source>
        <dbReference type="ARBA" id="ARBA00023049"/>
    </source>
</evidence>
<gene>
    <name evidence="8" type="ORF">FF124_08935</name>
</gene>
<dbReference type="CDD" id="cd07324">
    <property type="entry name" value="M48C_Oma1-like"/>
    <property type="match status" value="1"/>
</dbReference>
<dbReference type="Gene3D" id="3.30.2010.10">
    <property type="entry name" value="Metalloproteases ('zincins'), catalytic domain"/>
    <property type="match status" value="1"/>
</dbReference>
<organism evidence="8 9">
    <name type="scientific">Martelella lutilitoris</name>
    <dbReference type="NCBI Taxonomy" id="2583532"/>
    <lineage>
        <taxon>Bacteria</taxon>
        <taxon>Pseudomonadati</taxon>
        <taxon>Pseudomonadota</taxon>
        <taxon>Alphaproteobacteria</taxon>
        <taxon>Hyphomicrobiales</taxon>
        <taxon>Aurantimonadaceae</taxon>
        <taxon>Martelella</taxon>
    </lineage>
</organism>
<sequence length="256" mass="26664">MMLFRRHIWENVSAPCLAGLFLSLGLVSCQPGMSGSPSAEIASGNAAAVRNRLVAESGGLYTNAARSQQLAMIGDRLSKASGGMHVTVLVLNSAVANAYFAPGGYIYLTRKLLTLTGDDSEIAAVVAHEMAHILSGDAEARVQFGVDAAVSSADIREAIGNSDAVRALLAKSSARVSAFSQQQELQADALAIRLLAKAGYDPAALARFLATMQAHERAGLRGETFTAAHPAPSVRIARARKLAQSSTPYQAAAGAE</sequence>
<evidence type="ECO:0000256" key="4">
    <source>
        <dbReference type="ARBA" id="ARBA00022833"/>
    </source>
</evidence>
<proteinExistence type="inferred from homology"/>
<evidence type="ECO:0000313" key="9">
    <source>
        <dbReference type="Proteomes" id="UP000307874"/>
    </source>
</evidence>
<dbReference type="PANTHER" id="PTHR22726">
    <property type="entry name" value="METALLOENDOPEPTIDASE OMA1"/>
    <property type="match status" value="1"/>
</dbReference>
<protein>
    <recommendedName>
        <fullName evidence="7">Peptidase M48 domain-containing protein</fullName>
    </recommendedName>
</protein>
<accession>A0A5C4JST4</accession>
<dbReference type="PROSITE" id="PS51257">
    <property type="entry name" value="PROKAR_LIPOPROTEIN"/>
    <property type="match status" value="1"/>
</dbReference>
<comment type="cofactor">
    <cofactor evidence="6">
        <name>Zn(2+)</name>
        <dbReference type="ChEBI" id="CHEBI:29105"/>
    </cofactor>
    <text evidence="6">Binds 1 zinc ion per subunit.</text>
</comment>
<dbReference type="GO" id="GO:0016020">
    <property type="term" value="C:membrane"/>
    <property type="evidence" value="ECO:0007669"/>
    <property type="project" value="TreeGrafter"/>
</dbReference>
<keyword evidence="1 6" id="KW-0645">Protease</keyword>
<keyword evidence="2" id="KW-0479">Metal-binding</keyword>
<dbReference type="Pfam" id="PF01435">
    <property type="entry name" value="Peptidase_M48"/>
    <property type="match status" value="1"/>
</dbReference>
<evidence type="ECO:0000313" key="8">
    <source>
        <dbReference type="EMBL" id="TNB48438.1"/>
    </source>
</evidence>
<evidence type="ECO:0000256" key="3">
    <source>
        <dbReference type="ARBA" id="ARBA00022801"/>
    </source>
</evidence>
<keyword evidence="4 6" id="KW-0862">Zinc</keyword>
<keyword evidence="3 6" id="KW-0378">Hydrolase</keyword>
<evidence type="ECO:0000259" key="7">
    <source>
        <dbReference type="Pfam" id="PF01435"/>
    </source>
</evidence>
<evidence type="ECO:0000256" key="1">
    <source>
        <dbReference type="ARBA" id="ARBA00022670"/>
    </source>
</evidence>
<comment type="caution">
    <text evidence="8">The sequence shown here is derived from an EMBL/GenBank/DDBJ whole genome shotgun (WGS) entry which is preliminary data.</text>
</comment>
<dbReference type="OrthoDB" id="9810445at2"/>
<dbReference type="GO" id="GO:0051603">
    <property type="term" value="P:proteolysis involved in protein catabolic process"/>
    <property type="evidence" value="ECO:0007669"/>
    <property type="project" value="TreeGrafter"/>
</dbReference>
<dbReference type="GO" id="GO:0004222">
    <property type="term" value="F:metalloendopeptidase activity"/>
    <property type="evidence" value="ECO:0007669"/>
    <property type="project" value="InterPro"/>
</dbReference>
<dbReference type="EMBL" id="VCLB01000004">
    <property type="protein sequence ID" value="TNB48438.1"/>
    <property type="molecule type" value="Genomic_DNA"/>
</dbReference>